<protein>
    <submittedName>
        <fullName evidence="1">Uncharacterized protein</fullName>
    </submittedName>
</protein>
<sequence length="71" mass="8575">MHRNVKYEKNSEMLIEASALIHNRFFNRTLEGTIIKSKNSRVKFNIEHKPSKLLLTAFSILFLEYFTRRFR</sequence>
<keyword evidence="2" id="KW-1185">Reference proteome</keyword>
<gene>
    <name evidence="1" type="ORF">WN51_01657</name>
</gene>
<proteinExistence type="predicted"/>
<dbReference type="EMBL" id="KQ435840">
    <property type="protein sequence ID" value="KOX71384.1"/>
    <property type="molecule type" value="Genomic_DNA"/>
</dbReference>
<accession>A0A0N0BE48</accession>
<dbReference type="Proteomes" id="UP000053105">
    <property type="component" value="Unassembled WGS sequence"/>
</dbReference>
<evidence type="ECO:0000313" key="2">
    <source>
        <dbReference type="Proteomes" id="UP000053105"/>
    </source>
</evidence>
<dbReference type="AlphaFoldDB" id="A0A0N0BE48"/>
<reference evidence="1 2" key="1">
    <citation type="submission" date="2015-07" db="EMBL/GenBank/DDBJ databases">
        <title>The genome of Melipona quadrifasciata.</title>
        <authorList>
            <person name="Pan H."/>
            <person name="Kapheim K."/>
        </authorList>
    </citation>
    <scope>NUCLEOTIDE SEQUENCE [LARGE SCALE GENOMIC DNA]</scope>
    <source>
        <strain evidence="1">0111107301</strain>
        <tissue evidence="1">Whole body</tissue>
    </source>
</reference>
<organism evidence="1 2">
    <name type="scientific">Melipona quadrifasciata</name>
    <dbReference type="NCBI Taxonomy" id="166423"/>
    <lineage>
        <taxon>Eukaryota</taxon>
        <taxon>Metazoa</taxon>
        <taxon>Ecdysozoa</taxon>
        <taxon>Arthropoda</taxon>
        <taxon>Hexapoda</taxon>
        <taxon>Insecta</taxon>
        <taxon>Pterygota</taxon>
        <taxon>Neoptera</taxon>
        <taxon>Endopterygota</taxon>
        <taxon>Hymenoptera</taxon>
        <taxon>Apocrita</taxon>
        <taxon>Aculeata</taxon>
        <taxon>Apoidea</taxon>
        <taxon>Anthophila</taxon>
        <taxon>Apidae</taxon>
        <taxon>Melipona</taxon>
    </lineage>
</organism>
<evidence type="ECO:0000313" key="1">
    <source>
        <dbReference type="EMBL" id="KOX71384.1"/>
    </source>
</evidence>
<name>A0A0N0BE48_9HYME</name>